<evidence type="ECO:0000256" key="2">
    <source>
        <dbReference type="ARBA" id="ARBA00022643"/>
    </source>
</evidence>
<evidence type="ECO:0000313" key="4">
    <source>
        <dbReference type="EMBL" id="MFB9149894.1"/>
    </source>
</evidence>
<keyword evidence="3 4" id="KW-0560">Oxidoreductase</keyword>
<dbReference type="RefSeq" id="WP_377069269.1">
    <property type="nucleotide sequence ID" value="NZ_JBHMEC010000015.1"/>
</dbReference>
<dbReference type="InterPro" id="IPR013785">
    <property type="entry name" value="Aldolase_TIM"/>
</dbReference>
<dbReference type="Pfam" id="PF03060">
    <property type="entry name" value="NMO"/>
    <property type="match status" value="2"/>
</dbReference>
<name>A0ABV5HZN5_9RHOB</name>
<sequence length="324" mass="33422">MKTRLTEAFGLTHPIVSAPMAMAAGGRLAAAVSHAGGLGLIGGGYGDADWIEGAFAEAGNAAVGCGFITWKLADNPAVLDRVLARDPAALCLSFGDPAPFARRIAEAGVPLMAQVQTLRDAQRAAEVGARVIVAQGSEAGGHGERRGTITLVPEVADWLAAHSPDTLLLAAGGIADGRGLAAALMLGADGVLIGSRLWASREAAVSEAMTGAAIAATGDATIRSTVMDAARGLRWPARYTARVLRNKVTDRWHDDPEGLRADPEARADWAAGWQAGDPERASTFVGEAAGLIHDRPPAAGIISRITAEAEILLKRGNSYNQSLS</sequence>
<dbReference type="GO" id="GO:0016491">
    <property type="term" value="F:oxidoreductase activity"/>
    <property type="evidence" value="ECO:0007669"/>
    <property type="project" value="UniProtKB-KW"/>
</dbReference>
<comment type="caution">
    <text evidence="4">The sequence shown here is derived from an EMBL/GenBank/DDBJ whole genome shotgun (WGS) entry which is preliminary data.</text>
</comment>
<gene>
    <name evidence="4" type="ORF">ACFFU4_09050</name>
</gene>
<keyword evidence="1" id="KW-0285">Flavoprotein</keyword>
<dbReference type="EC" id="1.13.12.-" evidence="4"/>
<evidence type="ECO:0000313" key="5">
    <source>
        <dbReference type="Proteomes" id="UP001589670"/>
    </source>
</evidence>
<dbReference type="PANTHER" id="PTHR32332:SF31">
    <property type="entry name" value="2-NITROPROPANE DIOXYGENASE FAMILY, PUTATIVE (AFU_ORTHOLOGUE AFUA_2G09850)-RELATED"/>
    <property type="match status" value="1"/>
</dbReference>
<protein>
    <submittedName>
        <fullName evidence="4">NAD(P)H-dependent flavin oxidoreductase</fullName>
        <ecNumber evidence="4">1.13.12.-</ecNumber>
    </submittedName>
</protein>
<dbReference type="SUPFAM" id="SSF51412">
    <property type="entry name" value="Inosine monophosphate dehydrogenase (IMPDH)"/>
    <property type="match status" value="1"/>
</dbReference>
<reference evidence="4 5" key="1">
    <citation type="submission" date="2024-09" db="EMBL/GenBank/DDBJ databases">
        <authorList>
            <person name="Sun Q."/>
            <person name="Mori K."/>
        </authorList>
    </citation>
    <scope>NUCLEOTIDE SEQUENCE [LARGE SCALE GENOMIC DNA]</scope>
    <source>
        <strain evidence="4 5">CECT 9424</strain>
    </source>
</reference>
<organism evidence="4 5">
    <name type="scientific">Roseovarius ramblicola</name>
    <dbReference type="NCBI Taxonomy" id="2022336"/>
    <lineage>
        <taxon>Bacteria</taxon>
        <taxon>Pseudomonadati</taxon>
        <taxon>Pseudomonadota</taxon>
        <taxon>Alphaproteobacteria</taxon>
        <taxon>Rhodobacterales</taxon>
        <taxon>Roseobacteraceae</taxon>
        <taxon>Roseovarius</taxon>
    </lineage>
</organism>
<dbReference type="InterPro" id="IPR004136">
    <property type="entry name" value="NMO"/>
</dbReference>
<dbReference type="Proteomes" id="UP001589670">
    <property type="component" value="Unassembled WGS sequence"/>
</dbReference>
<evidence type="ECO:0000256" key="1">
    <source>
        <dbReference type="ARBA" id="ARBA00022630"/>
    </source>
</evidence>
<keyword evidence="5" id="KW-1185">Reference proteome</keyword>
<dbReference type="EMBL" id="JBHMEC010000015">
    <property type="protein sequence ID" value="MFB9149894.1"/>
    <property type="molecule type" value="Genomic_DNA"/>
</dbReference>
<proteinExistence type="predicted"/>
<accession>A0ABV5HZN5</accession>
<keyword evidence="2" id="KW-0288">FMN</keyword>
<dbReference type="Gene3D" id="3.20.20.70">
    <property type="entry name" value="Aldolase class I"/>
    <property type="match status" value="1"/>
</dbReference>
<dbReference type="PANTHER" id="PTHR32332">
    <property type="entry name" value="2-NITROPROPANE DIOXYGENASE"/>
    <property type="match status" value="1"/>
</dbReference>
<dbReference type="CDD" id="cd04730">
    <property type="entry name" value="NPD_like"/>
    <property type="match status" value="1"/>
</dbReference>
<evidence type="ECO:0000256" key="3">
    <source>
        <dbReference type="ARBA" id="ARBA00023002"/>
    </source>
</evidence>